<dbReference type="GO" id="GO:0009055">
    <property type="term" value="F:electron transfer activity"/>
    <property type="evidence" value="ECO:0007669"/>
    <property type="project" value="InterPro"/>
</dbReference>
<dbReference type="SUPFAM" id="SSF52218">
    <property type="entry name" value="Flavoproteins"/>
    <property type="match status" value="1"/>
</dbReference>
<feature type="domain" description="Flavodoxin-like" evidence="2">
    <location>
        <begin position="253"/>
        <end position="391"/>
    </location>
</feature>
<dbReference type="PANTHER" id="PTHR43717">
    <property type="entry name" value="ANAEROBIC NITRIC OXIDE REDUCTASE FLAVORUBREDOXIN"/>
    <property type="match status" value="1"/>
</dbReference>
<evidence type="ECO:0000259" key="2">
    <source>
        <dbReference type="PROSITE" id="PS50902"/>
    </source>
</evidence>
<dbReference type="InterPro" id="IPR016440">
    <property type="entry name" value="Rubredoxin-O_OxRdtase"/>
</dbReference>
<dbReference type="InterPro" id="IPR008254">
    <property type="entry name" value="Flavodoxin/NO_synth"/>
</dbReference>
<comment type="caution">
    <text evidence="3">The sequence shown here is derived from an EMBL/GenBank/DDBJ whole genome shotgun (WGS) entry which is preliminary data.</text>
</comment>
<protein>
    <submittedName>
        <fullName evidence="3">FprA family A-type flavoprotein</fullName>
    </submittedName>
</protein>
<dbReference type="CDD" id="cd07709">
    <property type="entry name" value="flavodiiron_proteins_MBL-fold"/>
    <property type="match status" value="1"/>
</dbReference>
<accession>A0A7V3PST6</accession>
<dbReference type="PIRSF" id="PIRSF005243">
    <property type="entry name" value="ROO"/>
    <property type="match status" value="1"/>
</dbReference>
<name>A0A7V3PST6_UNCW3</name>
<dbReference type="InterPro" id="IPR029039">
    <property type="entry name" value="Flavoprotein-like_sf"/>
</dbReference>
<dbReference type="InterPro" id="IPR036866">
    <property type="entry name" value="RibonucZ/Hydroxyglut_hydro"/>
</dbReference>
<dbReference type="GO" id="GO:0046872">
    <property type="term" value="F:metal ion binding"/>
    <property type="evidence" value="ECO:0007669"/>
    <property type="project" value="InterPro"/>
</dbReference>
<dbReference type="SUPFAM" id="SSF56281">
    <property type="entry name" value="Metallo-hydrolase/oxidoreductase"/>
    <property type="match status" value="1"/>
</dbReference>
<dbReference type="Pfam" id="PF19583">
    <property type="entry name" value="ODP"/>
    <property type="match status" value="1"/>
</dbReference>
<proteinExistence type="inferred from homology"/>
<comment type="similarity">
    <text evidence="1">In the N-terminal section; belongs to the zinc metallo-hydrolase group 3 family.</text>
</comment>
<dbReference type="Pfam" id="PF00258">
    <property type="entry name" value="Flavodoxin_1"/>
    <property type="match status" value="1"/>
</dbReference>
<organism evidence="3">
    <name type="scientific">candidate division WOR-3 bacterium</name>
    <dbReference type="NCBI Taxonomy" id="2052148"/>
    <lineage>
        <taxon>Bacteria</taxon>
        <taxon>Bacteria division WOR-3</taxon>
    </lineage>
</organism>
<dbReference type="InterPro" id="IPR045761">
    <property type="entry name" value="ODP_dom"/>
</dbReference>
<dbReference type="InterPro" id="IPR001279">
    <property type="entry name" value="Metallo-B-lactamas"/>
</dbReference>
<dbReference type="PROSITE" id="PS50902">
    <property type="entry name" value="FLAVODOXIN_LIKE"/>
    <property type="match status" value="1"/>
</dbReference>
<evidence type="ECO:0000256" key="1">
    <source>
        <dbReference type="ARBA" id="ARBA00007121"/>
    </source>
</evidence>
<dbReference type="Gene3D" id="3.40.50.360">
    <property type="match status" value="1"/>
</dbReference>
<reference evidence="3" key="1">
    <citation type="journal article" date="2020" name="mSystems">
        <title>Genome- and Community-Level Interaction Insights into Carbon Utilization and Element Cycling Functions of Hydrothermarchaeota in Hydrothermal Sediment.</title>
        <authorList>
            <person name="Zhou Z."/>
            <person name="Liu Y."/>
            <person name="Xu W."/>
            <person name="Pan J."/>
            <person name="Luo Z.H."/>
            <person name="Li M."/>
        </authorList>
    </citation>
    <scope>NUCLEOTIDE SEQUENCE [LARGE SCALE GENOMIC DNA]</scope>
    <source>
        <strain evidence="3">SpSt-914</strain>
    </source>
</reference>
<dbReference type="Gene3D" id="3.60.15.10">
    <property type="entry name" value="Ribonuclease Z/Hydroxyacylglutathione hydrolase-like"/>
    <property type="match status" value="1"/>
</dbReference>
<dbReference type="GO" id="GO:0016491">
    <property type="term" value="F:oxidoreductase activity"/>
    <property type="evidence" value="ECO:0007669"/>
    <property type="project" value="InterPro"/>
</dbReference>
<dbReference type="PANTHER" id="PTHR43717:SF1">
    <property type="entry name" value="ANAEROBIC NITRIC OXIDE REDUCTASE FLAVORUBREDOXIN"/>
    <property type="match status" value="1"/>
</dbReference>
<dbReference type="EMBL" id="DTMZ01000022">
    <property type="protein sequence ID" value="HGD12728.1"/>
    <property type="molecule type" value="Genomic_DNA"/>
</dbReference>
<gene>
    <name evidence="3" type="ORF">ENX16_01400</name>
</gene>
<evidence type="ECO:0000313" key="3">
    <source>
        <dbReference type="EMBL" id="HGD12728.1"/>
    </source>
</evidence>
<dbReference type="AlphaFoldDB" id="A0A7V3PST6"/>
<dbReference type="GO" id="GO:0010181">
    <property type="term" value="F:FMN binding"/>
    <property type="evidence" value="ECO:0007669"/>
    <property type="project" value="InterPro"/>
</dbReference>
<dbReference type="SMART" id="SM00849">
    <property type="entry name" value="Lactamase_B"/>
    <property type="match status" value="1"/>
</dbReference>
<sequence>MGFKAVKISEYVYWVGAIDWTIRDFHGYSTEWGTTYNAYLILADKITLIDTVKAPFKHELLARIASVIDPKQISYVVSNHSEMDHSGALPSLIQDLKPEKVFASVMGEKALQEHFHLPVEIVPLNDGSELSLGNLRLKFLETRMLHWPDSMMTYLVEEKLLFSQDGFGMHLASGERFADEIEETILKQQAAKYYANILLPYSPLILKLLERVAELALKIEKICPDHGPIWRQDLNKVLKWYEDWANQSPKLKAVIVYDTMWQSTDLMARALADGLCAEGIEVRVMRLRANDRSDVMTEVLDAGAVIVGSPTLNNNLFPTVADLLTYMKGLKPKNKIGAAFGSYGWSGEAVGMIAERLRAMGIELVVEPLKIKYVPDNESLNKCRTTGARIAQILKQKKEK</sequence>